<dbReference type="EMBL" id="CP000855">
    <property type="protein sequence ID" value="ACJ17040.1"/>
    <property type="molecule type" value="Genomic_DNA"/>
</dbReference>
<dbReference type="HOGENOM" id="CLU_160449_0_0_2"/>
<dbReference type="PATRIC" id="fig|523850.10.peg.1563"/>
<reference evidence="1 2" key="1">
    <citation type="journal article" date="2008" name="J. Bacteriol.">
        <title>The complete genome sequence of Thermococcus onnurineus NA1 reveals a mixed heterotrophic and carboxydotrophic metabolism.</title>
        <authorList>
            <person name="Lee H.S."/>
            <person name="Kang S.G."/>
            <person name="Bae S.S."/>
            <person name="Lim J.K."/>
            <person name="Cho Y."/>
            <person name="Kim Y.J."/>
            <person name="Jeon J.H."/>
            <person name="Cha S.S."/>
            <person name="Kwon K.K."/>
            <person name="Kim H.T."/>
            <person name="Park C.J."/>
            <person name="Lee H.W."/>
            <person name="Kim S.I."/>
            <person name="Chun J."/>
            <person name="Colwell R.R."/>
            <person name="Kim S.J."/>
            <person name="Lee J.H."/>
        </authorList>
    </citation>
    <scope>NUCLEOTIDE SEQUENCE [LARGE SCALE GENOMIC DNA]</scope>
    <source>
        <strain evidence="1 2">NA1</strain>
    </source>
</reference>
<name>B6YTU9_THEON</name>
<protein>
    <submittedName>
        <fullName evidence="1">Uncharacterized protein</fullName>
    </submittedName>
</protein>
<dbReference type="STRING" id="523850.TON_1550"/>
<accession>B6YTU9</accession>
<evidence type="ECO:0000313" key="2">
    <source>
        <dbReference type="Proteomes" id="UP000002727"/>
    </source>
</evidence>
<dbReference type="RefSeq" id="WP_012572512.1">
    <property type="nucleotide sequence ID" value="NC_011529.1"/>
</dbReference>
<dbReference type="eggNOG" id="arCOG10101">
    <property type="taxonomic scope" value="Archaea"/>
</dbReference>
<dbReference type="PROSITE" id="PS51257">
    <property type="entry name" value="PROKAR_LIPOPROTEIN"/>
    <property type="match status" value="1"/>
</dbReference>
<gene>
    <name evidence="1" type="ordered locus">TON_1550</name>
</gene>
<organism evidence="1 2">
    <name type="scientific">Thermococcus onnurineus (strain NA1)</name>
    <dbReference type="NCBI Taxonomy" id="523850"/>
    <lineage>
        <taxon>Archaea</taxon>
        <taxon>Methanobacteriati</taxon>
        <taxon>Methanobacteriota</taxon>
        <taxon>Thermococci</taxon>
        <taxon>Thermococcales</taxon>
        <taxon>Thermococcaceae</taxon>
        <taxon>Thermococcus</taxon>
    </lineage>
</organism>
<proteinExistence type="predicted"/>
<sequence length="115" mass="12410">MGRNVGLLLVGMFLIVLVAGCIEGGNFVYSKGKIIGPHRELDYSFKGPATLEIGVSGNGPFTLLIISSDGSKELFKRTNVTEVKETVELPEGSWRVIIRNEGDSSISLDISLRGK</sequence>
<dbReference type="KEGG" id="ton:TON_1550"/>
<dbReference type="GeneID" id="7018589"/>
<dbReference type="OrthoDB" id="101009at2157"/>
<evidence type="ECO:0000313" key="1">
    <source>
        <dbReference type="EMBL" id="ACJ17040.1"/>
    </source>
</evidence>
<dbReference type="AlphaFoldDB" id="B6YTU9"/>
<dbReference type="Proteomes" id="UP000002727">
    <property type="component" value="Chromosome"/>
</dbReference>
<keyword evidence="2" id="KW-1185">Reference proteome</keyword>